<dbReference type="GO" id="GO:0008270">
    <property type="term" value="F:zinc ion binding"/>
    <property type="evidence" value="ECO:0007669"/>
    <property type="project" value="InterPro"/>
</dbReference>
<dbReference type="KEGG" id="peu:105136193"/>
<dbReference type="InterPro" id="IPR032867">
    <property type="entry name" value="DYW_dom"/>
</dbReference>
<feature type="region of interest" description="Disordered" evidence="4">
    <location>
        <begin position="24"/>
        <end position="45"/>
    </location>
</feature>
<dbReference type="FunFam" id="1.25.40.10:FF:000427">
    <property type="entry name" value="Pentatricopeptide repeat-containing protein chloroplastic"/>
    <property type="match status" value="1"/>
</dbReference>
<evidence type="ECO:0000313" key="6">
    <source>
        <dbReference type="Proteomes" id="UP000694918"/>
    </source>
</evidence>
<dbReference type="PANTHER" id="PTHR47926:SF501">
    <property type="entry name" value="DYW DOMAIN-CONTAINING PROTEIN"/>
    <property type="match status" value="1"/>
</dbReference>
<dbReference type="NCBIfam" id="TIGR00756">
    <property type="entry name" value="PPR"/>
    <property type="match status" value="6"/>
</dbReference>
<dbReference type="InterPro" id="IPR002885">
    <property type="entry name" value="PPR_rpt"/>
</dbReference>
<dbReference type="Pfam" id="PF13812">
    <property type="entry name" value="PPR_3"/>
    <property type="match status" value="1"/>
</dbReference>
<dbReference type="Pfam" id="PF12854">
    <property type="entry name" value="PPR_1"/>
    <property type="match status" value="1"/>
</dbReference>
<feature type="domain" description="DYW" evidence="5">
    <location>
        <begin position="538"/>
        <end position="630"/>
    </location>
</feature>
<keyword evidence="2" id="KW-0677">Repeat</keyword>
<dbReference type="InterPro" id="IPR011990">
    <property type="entry name" value="TPR-like_helical_dom_sf"/>
</dbReference>
<dbReference type="GO" id="GO:0009451">
    <property type="term" value="P:RNA modification"/>
    <property type="evidence" value="ECO:0007669"/>
    <property type="project" value="InterPro"/>
</dbReference>
<evidence type="ECO:0000256" key="4">
    <source>
        <dbReference type="SAM" id="MobiDB-lite"/>
    </source>
</evidence>
<dbReference type="Pfam" id="PF20431">
    <property type="entry name" value="E_motif"/>
    <property type="match status" value="1"/>
</dbReference>
<comment type="similarity">
    <text evidence="1">Belongs to the PPR family. PCMP-H subfamily.</text>
</comment>
<dbReference type="GeneID" id="105136193"/>
<feature type="repeat" description="PPR" evidence="3">
    <location>
        <begin position="116"/>
        <end position="151"/>
    </location>
</feature>
<evidence type="ECO:0000256" key="3">
    <source>
        <dbReference type="PROSITE-ProRule" id="PRU00708"/>
    </source>
</evidence>
<dbReference type="InterPro" id="IPR046849">
    <property type="entry name" value="E2_motif"/>
</dbReference>
<dbReference type="GO" id="GO:0003723">
    <property type="term" value="F:RNA binding"/>
    <property type="evidence" value="ECO:0007669"/>
    <property type="project" value="InterPro"/>
</dbReference>
<dbReference type="Pfam" id="PF20430">
    <property type="entry name" value="Eplus_motif"/>
    <property type="match status" value="1"/>
</dbReference>
<dbReference type="AlphaFoldDB" id="A0AAJ6V1Y7"/>
<gene>
    <name evidence="7" type="primary">LOC105136193</name>
</gene>
<dbReference type="PROSITE" id="PS51375">
    <property type="entry name" value="PPR"/>
    <property type="match status" value="4"/>
</dbReference>
<accession>A0AAJ6V1Y7</accession>
<sequence>MVCPDHENLKSKLILSNTNLNRQNRVANPHNHQHPHPPSTTAAGNTRAAEQSCLALLQACNTFSKLTQIHTHILKSGLQNNPLVLTKFTATSSDLEVINYATSFLFSPESDTRLYDTFLYNTITRAYAQTNNLKAKAIDVYKLMLERKKLPNKFTYPFVLKACAGIGDLNLGKSVHGSVMKFGFGDEVNVQNTLVHMYCCCRGGEGGIEFARKVFDEMYKSDSVSWSAMIGGYVRVGRSSDAINLFREMQIKGVCPDEITMVSVLSACTGLGALELGKWVESYVEKERVQKNVELSNALVDMFAKCGDVDKATNLFRSMRERNIVSWTSVIGGLAMHGRGVEAVAVFEEMVRSGVTPDDVVFIGLLSACSHSGLVDKGKRYFDSMRKDFSIVPKIEHYGCMVDMLCRAGLVKEALKFVQEMPIDPNPVVWRTLINACRAHGELKLGEKITRQLIRNEPMHESNYVLLSNIYAKMSDWEKKTRIREAMDMKGMKKIPGSTMIELDNEIYEFVAGDKSHAQSKEIYEMVDETGKEMKRAGYMPTTTEVLLDIDDEDKEDTLNRHSEKLAIAFALLNTPPGTLIRIVKNLRVCDDCHSATKFISKIYNREIVVRDRNRFHHFKNGLCSCRDFW</sequence>
<dbReference type="Proteomes" id="UP000694918">
    <property type="component" value="Unplaced"/>
</dbReference>
<dbReference type="FunFam" id="1.25.40.10:FF:000242">
    <property type="entry name" value="Pentatricopeptide repeat-containing protein"/>
    <property type="match status" value="1"/>
</dbReference>
<organism evidence="6 7">
    <name type="scientific">Populus euphratica</name>
    <name type="common">Euphrates poplar</name>
    <dbReference type="NCBI Taxonomy" id="75702"/>
    <lineage>
        <taxon>Eukaryota</taxon>
        <taxon>Viridiplantae</taxon>
        <taxon>Streptophyta</taxon>
        <taxon>Embryophyta</taxon>
        <taxon>Tracheophyta</taxon>
        <taxon>Spermatophyta</taxon>
        <taxon>Magnoliopsida</taxon>
        <taxon>eudicotyledons</taxon>
        <taxon>Gunneridae</taxon>
        <taxon>Pentapetalae</taxon>
        <taxon>rosids</taxon>
        <taxon>fabids</taxon>
        <taxon>Malpighiales</taxon>
        <taxon>Salicaceae</taxon>
        <taxon>Saliceae</taxon>
        <taxon>Populus</taxon>
    </lineage>
</organism>
<dbReference type="PANTHER" id="PTHR47926">
    <property type="entry name" value="PENTATRICOPEPTIDE REPEAT-CONTAINING PROTEIN"/>
    <property type="match status" value="1"/>
</dbReference>
<dbReference type="Gene3D" id="1.25.40.10">
    <property type="entry name" value="Tetratricopeptide repeat domain"/>
    <property type="match status" value="4"/>
</dbReference>
<dbReference type="Pfam" id="PF14432">
    <property type="entry name" value="DYW_deaminase"/>
    <property type="match status" value="1"/>
</dbReference>
<feature type="repeat" description="PPR" evidence="3">
    <location>
        <begin position="222"/>
        <end position="256"/>
    </location>
</feature>
<name>A0AAJ6V1Y7_POPEU</name>
<evidence type="ECO:0000313" key="7">
    <source>
        <dbReference type="RefSeq" id="XP_011039733.1"/>
    </source>
</evidence>
<dbReference type="RefSeq" id="XP_011039733.1">
    <property type="nucleotide sequence ID" value="XM_011041431.1"/>
</dbReference>
<feature type="repeat" description="PPR" evidence="3">
    <location>
        <begin position="292"/>
        <end position="322"/>
    </location>
</feature>
<protein>
    <submittedName>
        <fullName evidence="7">Pentatricopeptide repeat-containing protein At4g21065-like</fullName>
    </submittedName>
</protein>
<evidence type="ECO:0000259" key="5">
    <source>
        <dbReference type="Pfam" id="PF14432"/>
    </source>
</evidence>
<feature type="repeat" description="PPR" evidence="3">
    <location>
        <begin position="323"/>
        <end position="357"/>
    </location>
</feature>
<keyword evidence="6" id="KW-1185">Reference proteome</keyword>
<proteinExistence type="inferred from homology"/>
<dbReference type="InterPro" id="IPR046960">
    <property type="entry name" value="PPR_At4g14850-like_plant"/>
</dbReference>
<evidence type="ECO:0000256" key="1">
    <source>
        <dbReference type="ARBA" id="ARBA00006643"/>
    </source>
</evidence>
<reference evidence="7" key="1">
    <citation type="submission" date="2025-08" db="UniProtKB">
        <authorList>
            <consortium name="RefSeq"/>
        </authorList>
    </citation>
    <scope>IDENTIFICATION</scope>
</reference>
<evidence type="ECO:0000256" key="2">
    <source>
        <dbReference type="ARBA" id="ARBA00022737"/>
    </source>
</evidence>
<dbReference type="InterPro" id="IPR046848">
    <property type="entry name" value="E_motif"/>
</dbReference>
<dbReference type="Pfam" id="PF13041">
    <property type="entry name" value="PPR_2"/>
    <property type="match status" value="2"/>
</dbReference>